<proteinExistence type="predicted"/>
<evidence type="ECO:0000256" key="1">
    <source>
        <dbReference type="SAM" id="MobiDB-lite"/>
    </source>
</evidence>
<protein>
    <submittedName>
        <fullName evidence="2">Uncharacterized protein</fullName>
    </submittedName>
</protein>
<sequence length="221" mass="22616">MGGFSSISGLLSKSANWYSGSNSILRLVSRASISSSSSGSGKTVLLISSNASVKSFIISGPSALASFSPSASSPTKMTSSSSSSSPSISSSKSSLRPLPLPLAPGPLLRPRPRPRPPPTSLPLPPSPCSSSPRDNIPTAFFTASLRLILGFLTSELPSPGSNFSRPLPAPGAMATGAWRGLRCRFSSLGPSLGKSLLAGIPLPDPVNTFKILSGRCFSPMG</sequence>
<feature type="compositionally biased region" description="Low complexity" evidence="1">
    <location>
        <begin position="69"/>
        <end position="97"/>
    </location>
</feature>
<name>A0A7C9A6H0_OPUST</name>
<reference evidence="2" key="2">
    <citation type="submission" date="2020-07" db="EMBL/GenBank/DDBJ databases">
        <authorList>
            <person name="Vera ALvarez R."/>
            <person name="Arias-Moreno D.M."/>
            <person name="Jimenez-Jacinto V."/>
            <person name="Jimenez-Bremont J.F."/>
            <person name="Swaminathan K."/>
            <person name="Moose S.P."/>
            <person name="Guerrero-Gonzalez M.L."/>
            <person name="Marino-Ramirez L."/>
            <person name="Landsman D."/>
            <person name="Rodriguez-Kessler M."/>
            <person name="Delgado-Sanchez P."/>
        </authorList>
    </citation>
    <scope>NUCLEOTIDE SEQUENCE</scope>
    <source>
        <tissue evidence="2">Cladode</tissue>
    </source>
</reference>
<organism evidence="2">
    <name type="scientific">Opuntia streptacantha</name>
    <name type="common">Prickly pear cactus</name>
    <name type="synonym">Opuntia cardona</name>
    <dbReference type="NCBI Taxonomy" id="393608"/>
    <lineage>
        <taxon>Eukaryota</taxon>
        <taxon>Viridiplantae</taxon>
        <taxon>Streptophyta</taxon>
        <taxon>Embryophyta</taxon>
        <taxon>Tracheophyta</taxon>
        <taxon>Spermatophyta</taxon>
        <taxon>Magnoliopsida</taxon>
        <taxon>eudicotyledons</taxon>
        <taxon>Gunneridae</taxon>
        <taxon>Pentapetalae</taxon>
        <taxon>Caryophyllales</taxon>
        <taxon>Cactineae</taxon>
        <taxon>Cactaceae</taxon>
        <taxon>Opuntioideae</taxon>
        <taxon>Opuntia</taxon>
    </lineage>
</organism>
<dbReference type="EMBL" id="GISG01203576">
    <property type="protein sequence ID" value="MBA4659338.1"/>
    <property type="molecule type" value="Transcribed_RNA"/>
</dbReference>
<dbReference type="EMBL" id="GISG01203575">
    <property type="protein sequence ID" value="MBA4659337.1"/>
    <property type="molecule type" value="Transcribed_RNA"/>
</dbReference>
<evidence type="ECO:0000313" key="2">
    <source>
        <dbReference type="EMBL" id="MBA4659337.1"/>
    </source>
</evidence>
<accession>A0A7C9A6H0</accession>
<feature type="region of interest" description="Disordered" evidence="1">
    <location>
        <begin position="69"/>
        <end position="131"/>
    </location>
</feature>
<dbReference type="AlphaFoldDB" id="A0A7C9A6H0"/>
<feature type="compositionally biased region" description="Pro residues" evidence="1">
    <location>
        <begin position="98"/>
        <end position="127"/>
    </location>
</feature>
<reference evidence="2" key="1">
    <citation type="journal article" date="2013" name="J. Plant Res.">
        <title>Effect of fungi and light on seed germination of three Opuntia species from semiarid lands of central Mexico.</title>
        <authorList>
            <person name="Delgado-Sanchez P."/>
            <person name="Jimenez-Bremont J.F."/>
            <person name="Guerrero-Gonzalez Mde L."/>
            <person name="Flores J."/>
        </authorList>
    </citation>
    <scope>NUCLEOTIDE SEQUENCE</scope>
    <source>
        <tissue evidence="2">Cladode</tissue>
    </source>
</reference>